<dbReference type="InterPro" id="IPR050316">
    <property type="entry name" value="Tyrosinase/Hemocyanin"/>
</dbReference>
<dbReference type="STRING" id="1079859.SAMN04515674_102508"/>
<sequence length="522" mass="59312">MKRSILSAIFLAVLCPLIGFGQKPTYVRKNAHSIGAQADIQAMSKALKLMRKLPCDNPVSWYYQGAIHHVPDPLEITGPNYYCPQYKTTADTLLGWDTCPHMQPGFVQYHFLTWHRLYIYYYEKIIRKLSGKKDFALPYWNYNVPAQRTMPTGLRLPKDTTINGLYEVERSPTLMAGQSINNNAKDGIVKNVNGKIVVDSIGAMGYVLDPDYLWNSYYIKNFSSELEDGPHNVIHDYVGGAVNPADTLVKLYNRIYQSYNFKDGSRAYGLMADVPSAGFDPIFFFHHANIDRLWAEWEKRHYELSWDEFQKAGWWPYVFFDENGKKVVYKSMKEVYEKIRNIDYTYDYMLAQPKLLAANKVSARFSEESVLGTVSANKSMVEKYNSFEVNSSKKLVLLAGADKSKKVYSLEVEIGFQKQTKTKLVVMLNDDKAKKLSREPKKYIVGIVGLFGANSHHQASSGHSGHGAHAGFTKTLRFDITDELAAQAASGDKFKVSVFQLRPEPKNPITVKSVTVKEISRL</sequence>
<dbReference type="PANTHER" id="PTHR11474">
    <property type="entry name" value="TYROSINASE FAMILY MEMBER"/>
    <property type="match status" value="1"/>
</dbReference>
<dbReference type="Pfam" id="PF00264">
    <property type="entry name" value="Tyrosinase"/>
    <property type="match status" value="1"/>
</dbReference>
<dbReference type="Proteomes" id="UP000199306">
    <property type="component" value="Unassembled WGS sequence"/>
</dbReference>
<dbReference type="InterPro" id="IPR002227">
    <property type="entry name" value="Tyrosinase_Cu-bd"/>
</dbReference>
<accession>A0A1I5PK02</accession>
<evidence type="ECO:0000259" key="3">
    <source>
        <dbReference type="PROSITE" id="PS00498"/>
    </source>
</evidence>
<reference evidence="4 5" key="1">
    <citation type="submission" date="2016-10" db="EMBL/GenBank/DDBJ databases">
        <authorList>
            <person name="de Groot N.N."/>
        </authorList>
    </citation>
    <scope>NUCLEOTIDE SEQUENCE [LARGE SCALE GENOMIC DNA]</scope>
    <source>
        <strain evidence="5">E92,LMG 26720,CCM 7988</strain>
    </source>
</reference>
<organism evidence="4 5">
    <name type="scientific">Pseudarcicella hirudinis</name>
    <dbReference type="NCBI Taxonomy" id="1079859"/>
    <lineage>
        <taxon>Bacteria</taxon>
        <taxon>Pseudomonadati</taxon>
        <taxon>Bacteroidota</taxon>
        <taxon>Cytophagia</taxon>
        <taxon>Cytophagales</taxon>
        <taxon>Flectobacillaceae</taxon>
        <taxon>Pseudarcicella</taxon>
    </lineage>
</organism>
<evidence type="ECO:0000256" key="1">
    <source>
        <dbReference type="ARBA" id="ARBA00022723"/>
    </source>
</evidence>
<feature type="domain" description="Tyrosinase copper-binding" evidence="3">
    <location>
        <begin position="280"/>
        <end position="291"/>
    </location>
</feature>
<evidence type="ECO:0000256" key="2">
    <source>
        <dbReference type="ARBA" id="ARBA00023008"/>
    </source>
</evidence>
<dbReference type="GO" id="GO:0016491">
    <property type="term" value="F:oxidoreductase activity"/>
    <property type="evidence" value="ECO:0007669"/>
    <property type="project" value="InterPro"/>
</dbReference>
<dbReference type="SUPFAM" id="SSF48056">
    <property type="entry name" value="Di-copper centre-containing domain"/>
    <property type="match status" value="1"/>
</dbReference>
<evidence type="ECO:0000313" key="4">
    <source>
        <dbReference type="EMBL" id="SFP34177.1"/>
    </source>
</evidence>
<evidence type="ECO:0000313" key="5">
    <source>
        <dbReference type="Proteomes" id="UP000199306"/>
    </source>
</evidence>
<dbReference type="AlphaFoldDB" id="A0A1I5PK02"/>
<dbReference type="InterPro" id="IPR008922">
    <property type="entry name" value="Di-copper_centre_dom_sf"/>
</dbReference>
<name>A0A1I5PK02_9BACT</name>
<keyword evidence="1" id="KW-0479">Metal-binding</keyword>
<dbReference type="Gene3D" id="1.10.1280.10">
    <property type="entry name" value="Di-copper center containing domain from catechol oxidase"/>
    <property type="match status" value="1"/>
</dbReference>
<proteinExistence type="predicted"/>
<keyword evidence="5" id="KW-1185">Reference proteome</keyword>
<dbReference type="PRINTS" id="PR00092">
    <property type="entry name" value="TYROSINASE"/>
</dbReference>
<gene>
    <name evidence="4" type="ORF">SAMN04515674_102508</name>
</gene>
<dbReference type="PROSITE" id="PS00498">
    <property type="entry name" value="TYROSINASE_2"/>
    <property type="match status" value="1"/>
</dbReference>
<dbReference type="RefSeq" id="WP_177219308.1">
    <property type="nucleotide sequence ID" value="NZ_FOXH01000002.1"/>
</dbReference>
<dbReference type="PANTHER" id="PTHR11474:SF76">
    <property type="entry name" value="SHKT DOMAIN-CONTAINING PROTEIN"/>
    <property type="match status" value="1"/>
</dbReference>
<dbReference type="GO" id="GO:0046872">
    <property type="term" value="F:metal ion binding"/>
    <property type="evidence" value="ECO:0007669"/>
    <property type="project" value="UniProtKB-KW"/>
</dbReference>
<protein>
    <submittedName>
        <fullName evidence="4">Common central domain of tyrosinase</fullName>
    </submittedName>
</protein>
<keyword evidence="2" id="KW-0186">Copper</keyword>
<dbReference type="EMBL" id="FOXH01000002">
    <property type="protein sequence ID" value="SFP34177.1"/>
    <property type="molecule type" value="Genomic_DNA"/>
</dbReference>